<organism evidence="2 3">
    <name type="scientific">Thioalkalivibrio sulfidiphilus (strain HL-EbGR7)</name>
    <dbReference type="NCBI Taxonomy" id="396588"/>
    <lineage>
        <taxon>Bacteria</taxon>
        <taxon>Pseudomonadati</taxon>
        <taxon>Pseudomonadota</taxon>
        <taxon>Gammaproteobacteria</taxon>
        <taxon>Chromatiales</taxon>
        <taxon>Ectothiorhodospiraceae</taxon>
        <taxon>Thioalkalivibrio</taxon>
    </lineage>
</organism>
<dbReference type="InterPro" id="IPR018490">
    <property type="entry name" value="cNMP-bd_dom_sf"/>
</dbReference>
<sequence>MNELLEILKDQPFFEGLREADMRLLAAGASLRTFRADETLFREHEEAAAFYLIRSGRVALESRLPGRRAEVFMTLGQGEVLGWSWLMPPYRWHYSARALEETHAVHFDAPALHACMDRDPVLGYALYQRFAALIVQRLQAARLQAMDIYGGGDVGLGG</sequence>
<dbReference type="STRING" id="396588.Tgr7_1135"/>
<dbReference type="HOGENOM" id="CLU_075053_15_1_6"/>
<dbReference type="SMART" id="SM00100">
    <property type="entry name" value="cNMP"/>
    <property type="match status" value="1"/>
</dbReference>
<dbReference type="SUPFAM" id="SSF51206">
    <property type="entry name" value="cAMP-binding domain-like"/>
    <property type="match status" value="1"/>
</dbReference>
<evidence type="ECO:0000313" key="3">
    <source>
        <dbReference type="Proteomes" id="UP000002383"/>
    </source>
</evidence>
<dbReference type="AlphaFoldDB" id="B8GPQ4"/>
<dbReference type="RefSeq" id="WP_012637705.1">
    <property type="nucleotide sequence ID" value="NC_011901.1"/>
</dbReference>
<accession>B8GPQ4</accession>
<evidence type="ECO:0000259" key="1">
    <source>
        <dbReference type="PROSITE" id="PS50042"/>
    </source>
</evidence>
<dbReference type="PANTHER" id="PTHR24567:SF74">
    <property type="entry name" value="HTH-TYPE TRANSCRIPTIONAL REGULATOR ARCR"/>
    <property type="match status" value="1"/>
</dbReference>
<dbReference type="eggNOG" id="COG0664">
    <property type="taxonomic scope" value="Bacteria"/>
</dbReference>
<dbReference type="GO" id="GO:0005829">
    <property type="term" value="C:cytosol"/>
    <property type="evidence" value="ECO:0007669"/>
    <property type="project" value="TreeGrafter"/>
</dbReference>
<proteinExistence type="predicted"/>
<dbReference type="OrthoDB" id="190787at2"/>
<dbReference type="Proteomes" id="UP000002383">
    <property type="component" value="Chromosome"/>
</dbReference>
<dbReference type="Pfam" id="PF00027">
    <property type="entry name" value="cNMP_binding"/>
    <property type="match status" value="1"/>
</dbReference>
<protein>
    <submittedName>
        <fullName evidence="2">Cyclic nucleotide-binding protein</fullName>
    </submittedName>
</protein>
<gene>
    <name evidence="2" type="ordered locus">Tgr7_1135</name>
</gene>
<dbReference type="InterPro" id="IPR050397">
    <property type="entry name" value="Env_Response_Regulators"/>
</dbReference>
<dbReference type="CDD" id="cd00038">
    <property type="entry name" value="CAP_ED"/>
    <property type="match status" value="1"/>
</dbReference>
<reference evidence="2 3" key="1">
    <citation type="journal article" date="2011" name="Stand. Genomic Sci.">
        <title>Complete genome sequence of 'Thioalkalivibrio sulfidophilus' HL-EbGr7.</title>
        <authorList>
            <person name="Muyzer G."/>
            <person name="Sorokin D.Y."/>
            <person name="Mavromatis K."/>
            <person name="Lapidus A."/>
            <person name="Clum A."/>
            <person name="Ivanova N."/>
            <person name="Pati A."/>
            <person name="d'Haeseleer P."/>
            <person name="Woyke T."/>
            <person name="Kyrpides N.C."/>
        </authorList>
    </citation>
    <scope>NUCLEOTIDE SEQUENCE [LARGE SCALE GENOMIC DNA]</scope>
    <source>
        <strain evidence="2 3">HL-EbGR7</strain>
    </source>
</reference>
<keyword evidence="3" id="KW-1185">Reference proteome</keyword>
<dbReference type="KEGG" id="tgr:Tgr7_1135"/>
<feature type="domain" description="Cyclic nucleotide-binding" evidence="1">
    <location>
        <begin position="13"/>
        <end position="82"/>
    </location>
</feature>
<dbReference type="Gene3D" id="2.60.120.10">
    <property type="entry name" value="Jelly Rolls"/>
    <property type="match status" value="1"/>
</dbReference>
<evidence type="ECO:0000313" key="2">
    <source>
        <dbReference type="EMBL" id="ACL72221.1"/>
    </source>
</evidence>
<dbReference type="PROSITE" id="PS50042">
    <property type="entry name" value="CNMP_BINDING_3"/>
    <property type="match status" value="1"/>
</dbReference>
<name>B8GPQ4_THISH</name>
<dbReference type="GO" id="GO:0003700">
    <property type="term" value="F:DNA-binding transcription factor activity"/>
    <property type="evidence" value="ECO:0007669"/>
    <property type="project" value="TreeGrafter"/>
</dbReference>
<dbReference type="PANTHER" id="PTHR24567">
    <property type="entry name" value="CRP FAMILY TRANSCRIPTIONAL REGULATORY PROTEIN"/>
    <property type="match status" value="1"/>
</dbReference>
<dbReference type="EMBL" id="CP001339">
    <property type="protein sequence ID" value="ACL72221.1"/>
    <property type="molecule type" value="Genomic_DNA"/>
</dbReference>
<dbReference type="InterPro" id="IPR014710">
    <property type="entry name" value="RmlC-like_jellyroll"/>
</dbReference>
<dbReference type="InterPro" id="IPR000595">
    <property type="entry name" value="cNMP-bd_dom"/>
</dbReference>